<dbReference type="Proteomes" id="UP000601435">
    <property type="component" value="Unassembled WGS sequence"/>
</dbReference>
<feature type="non-terminal residue" evidence="1">
    <location>
        <position position="1"/>
    </location>
</feature>
<name>A0A813BYF5_9DINO</name>
<gene>
    <name evidence="1" type="ORF">SNEC2469_LOCUS32621</name>
</gene>
<evidence type="ECO:0000313" key="2">
    <source>
        <dbReference type="Proteomes" id="UP000601435"/>
    </source>
</evidence>
<organism evidence="1 2">
    <name type="scientific">Symbiodinium necroappetens</name>
    <dbReference type="NCBI Taxonomy" id="1628268"/>
    <lineage>
        <taxon>Eukaryota</taxon>
        <taxon>Sar</taxon>
        <taxon>Alveolata</taxon>
        <taxon>Dinophyceae</taxon>
        <taxon>Suessiales</taxon>
        <taxon>Symbiodiniaceae</taxon>
        <taxon>Symbiodinium</taxon>
    </lineage>
</organism>
<dbReference type="OrthoDB" id="10319055at2759"/>
<protein>
    <submittedName>
        <fullName evidence="1">Uncharacterized protein</fullName>
    </submittedName>
</protein>
<reference evidence="1" key="1">
    <citation type="submission" date="2021-02" db="EMBL/GenBank/DDBJ databases">
        <authorList>
            <person name="Dougan E. K."/>
            <person name="Rhodes N."/>
            <person name="Thang M."/>
            <person name="Chan C."/>
        </authorList>
    </citation>
    <scope>NUCLEOTIDE SEQUENCE</scope>
</reference>
<sequence>FLVCRAGGDLRHLSLLRSTSGGNLTGGSSMQRCHLSSDPHLGSWNGLLRHVADGPPDLGTGGSNPAAYYTQLLRHVHRCGWTAFACRGSDPCASQPPCGVPAHLHCKGRSFD</sequence>
<evidence type="ECO:0000313" key="1">
    <source>
        <dbReference type="EMBL" id="CAE7934180.1"/>
    </source>
</evidence>
<feature type="non-terminal residue" evidence="1">
    <location>
        <position position="112"/>
    </location>
</feature>
<accession>A0A813BYF5</accession>
<keyword evidence="2" id="KW-1185">Reference proteome</keyword>
<dbReference type="EMBL" id="CAJNJA010083108">
    <property type="protein sequence ID" value="CAE7934180.1"/>
    <property type="molecule type" value="Genomic_DNA"/>
</dbReference>
<comment type="caution">
    <text evidence="1">The sequence shown here is derived from an EMBL/GenBank/DDBJ whole genome shotgun (WGS) entry which is preliminary data.</text>
</comment>
<proteinExistence type="predicted"/>
<dbReference type="AlphaFoldDB" id="A0A813BYF5"/>